<dbReference type="SUPFAM" id="SSF103473">
    <property type="entry name" value="MFS general substrate transporter"/>
    <property type="match status" value="1"/>
</dbReference>
<dbReference type="Pfam" id="PF07690">
    <property type="entry name" value="MFS_1"/>
    <property type="match status" value="1"/>
</dbReference>
<feature type="transmembrane region" description="Helical" evidence="6">
    <location>
        <begin position="115"/>
        <end position="132"/>
    </location>
</feature>
<dbReference type="Proteomes" id="UP000191672">
    <property type="component" value="Unassembled WGS sequence"/>
</dbReference>
<dbReference type="EMBL" id="MDYN01000003">
    <property type="protein sequence ID" value="OQD89042.1"/>
    <property type="molecule type" value="Genomic_DNA"/>
</dbReference>
<dbReference type="PROSITE" id="PS50850">
    <property type="entry name" value="MFS"/>
    <property type="match status" value="1"/>
</dbReference>
<dbReference type="PANTHER" id="PTHR23502">
    <property type="entry name" value="MAJOR FACILITATOR SUPERFAMILY"/>
    <property type="match status" value="1"/>
</dbReference>
<feature type="transmembrane region" description="Helical" evidence="6">
    <location>
        <begin position="207"/>
        <end position="233"/>
    </location>
</feature>
<reference evidence="9" key="1">
    <citation type="journal article" date="2017" name="Nat. Microbiol.">
        <title>Global analysis of biosynthetic gene clusters reveals vast potential of secondary metabolite production in Penicillium species.</title>
        <authorList>
            <person name="Nielsen J.C."/>
            <person name="Grijseels S."/>
            <person name="Prigent S."/>
            <person name="Ji B."/>
            <person name="Dainat J."/>
            <person name="Nielsen K.F."/>
            <person name="Frisvad J.C."/>
            <person name="Workman M."/>
            <person name="Nielsen J."/>
        </authorList>
    </citation>
    <scope>NUCLEOTIDE SEQUENCE [LARGE SCALE GENOMIC DNA]</scope>
    <source>
        <strain evidence="9">IBT 31811</strain>
    </source>
</reference>
<gene>
    <name evidence="8" type="ORF">PENANT_c003G11541</name>
</gene>
<dbReference type="STRING" id="416450.A0A1V6QJ72"/>
<keyword evidence="2 6" id="KW-0812">Transmembrane</keyword>
<feature type="domain" description="Major facilitator superfamily (MFS) profile" evidence="7">
    <location>
        <begin position="48"/>
        <end position="273"/>
    </location>
</feature>
<sequence length="273" mass="29897">MSCPPDLEKSSHHTDSPSHDGRQRSQEEIRFAKGEDPKSFSPLYKAFVTWEMSMLAFVGSLGSSIMSPAQADMAMYLNISEQATVLSLSLFVLGYAFGPLIWAPISEVYGRRLSMLPAVFGLCILSIGTAVSKEPASVFITRFIGGVFGSAPISNVSAALGDIYDPRVRGVPMAFYALCVIGGPTLAPIVGAALTANPHLGWRWTEYLEAIIGFAVLITTVFFLPETYAPVLLRRKAQLMRKKTGDPSYWHASERNKMDLKTTITKQLSRPLQ</sequence>
<keyword evidence="4 6" id="KW-0472">Membrane</keyword>
<keyword evidence="9" id="KW-1185">Reference proteome</keyword>
<evidence type="ECO:0000256" key="1">
    <source>
        <dbReference type="ARBA" id="ARBA00004141"/>
    </source>
</evidence>
<feature type="transmembrane region" description="Helical" evidence="6">
    <location>
        <begin position="85"/>
        <end position="103"/>
    </location>
</feature>
<feature type="region of interest" description="Disordered" evidence="5">
    <location>
        <begin position="1"/>
        <end position="30"/>
    </location>
</feature>
<organism evidence="8 9">
    <name type="scientific">Penicillium antarcticum</name>
    <dbReference type="NCBI Taxonomy" id="416450"/>
    <lineage>
        <taxon>Eukaryota</taxon>
        <taxon>Fungi</taxon>
        <taxon>Dikarya</taxon>
        <taxon>Ascomycota</taxon>
        <taxon>Pezizomycotina</taxon>
        <taxon>Eurotiomycetes</taxon>
        <taxon>Eurotiomycetidae</taxon>
        <taxon>Eurotiales</taxon>
        <taxon>Aspergillaceae</taxon>
        <taxon>Penicillium</taxon>
    </lineage>
</organism>
<comment type="caution">
    <text evidence="8">The sequence shown here is derived from an EMBL/GenBank/DDBJ whole genome shotgun (WGS) entry which is preliminary data.</text>
</comment>
<dbReference type="InterPro" id="IPR036259">
    <property type="entry name" value="MFS_trans_sf"/>
</dbReference>
<evidence type="ECO:0000256" key="6">
    <source>
        <dbReference type="SAM" id="Phobius"/>
    </source>
</evidence>
<dbReference type="AlphaFoldDB" id="A0A1V6QJ72"/>
<feature type="transmembrane region" description="Helical" evidence="6">
    <location>
        <begin position="173"/>
        <end position="195"/>
    </location>
</feature>
<dbReference type="InterPro" id="IPR020846">
    <property type="entry name" value="MFS_dom"/>
</dbReference>
<evidence type="ECO:0000313" key="9">
    <source>
        <dbReference type="Proteomes" id="UP000191672"/>
    </source>
</evidence>
<proteinExistence type="predicted"/>
<dbReference type="GO" id="GO:0005886">
    <property type="term" value="C:plasma membrane"/>
    <property type="evidence" value="ECO:0007669"/>
    <property type="project" value="TreeGrafter"/>
</dbReference>
<dbReference type="PANTHER" id="PTHR23502:SF49">
    <property type="entry name" value="MAJOR FACILITATOR SUPERFAMILY (MFS) PROFILE DOMAIN-CONTAINING PROTEIN"/>
    <property type="match status" value="1"/>
</dbReference>
<evidence type="ECO:0000256" key="4">
    <source>
        <dbReference type="ARBA" id="ARBA00023136"/>
    </source>
</evidence>
<dbReference type="Gene3D" id="1.20.1720.10">
    <property type="entry name" value="Multidrug resistance protein D"/>
    <property type="match status" value="1"/>
</dbReference>
<dbReference type="GO" id="GO:0022857">
    <property type="term" value="F:transmembrane transporter activity"/>
    <property type="evidence" value="ECO:0007669"/>
    <property type="project" value="InterPro"/>
</dbReference>
<comment type="subcellular location">
    <subcellularLocation>
        <location evidence="1">Membrane</location>
        <topology evidence="1">Multi-pass membrane protein</topology>
    </subcellularLocation>
</comment>
<accession>A0A1V6QJ72</accession>
<feature type="transmembrane region" description="Helical" evidence="6">
    <location>
        <begin position="138"/>
        <end position="161"/>
    </location>
</feature>
<evidence type="ECO:0000259" key="7">
    <source>
        <dbReference type="PROSITE" id="PS50850"/>
    </source>
</evidence>
<protein>
    <recommendedName>
        <fullName evidence="7">Major facilitator superfamily (MFS) profile domain-containing protein</fullName>
    </recommendedName>
</protein>
<evidence type="ECO:0000313" key="8">
    <source>
        <dbReference type="EMBL" id="OQD89042.1"/>
    </source>
</evidence>
<name>A0A1V6QJ72_9EURO</name>
<dbReference type="InterPro" id="IPR011701">
    <property type="entry name" value="MFS"/>
</dbReference>
<evidence type="ECO:0000256" key="3">
    <source>
        <dbReference type="ARBA" id="ARBA00022989"/>
    </source>
</evidence>
<evidence type="ECO:0000256" key="2">
    <source>
        <dbReference type="ARBA" id="ARBA00022692"/>
    </source>
</evidence>
<feature type="transmembrane region" description="Helical" evidence="6">
    <location>
        <begin position="43"/>
        <end position="65"/>
    </location>
</feature>
<evidence type="ECO:0000256" key="5">
    <source>
        <dbReference type="SAM" id="MobiDB-lite"/>
    </source>
</evidence>
<keyword evidence="3 6" id="KW-1133">Transmembrane helix</keyword>